<evidence type="ECO:0000313" key="3">
    <source>
        <dbReference type="Proteomes" id="UP000580839"/>
    </source>
</evidence>
<gene>
    <name evidence="2" type="ORF">HOP12_09525</name>
</gene>
<dbReference type="Pfam" id="PF11138">
    <property type="entry name" value="DUF2911"/>
    <property type="match status" value="1"/>
</dbReference>
<organism evidence="2 3">
    <name type="scientific">Eiseniibacteriota bacterium</name>
    <dbReference type="NCBI Taxonomy" id="2212470"/>
    <lineage>
        <taxon>Bacteria</taxon>
        <taxon>Candidatus Eiseniibacteriota</taxon>
    </lineage>
</organism>
<protein>
    <submittedName>
        <fullName evidence="2">DUF2911 domain-containing protein</fullName>
    </submittedName>
</protein>
<evidence type="ECO:0000313" key="2">
    <source>
        <dbReference type="EMBL" id="NOT34396.1"/>
    </source>
</evidence>
<comment type="caution">
    <text evidence="2">The sequence shown here is derived from an EMBL/GenBank/DDBJ whole genome shotgun (WGS) entry which is preliminary data.</text>
</comment>
<dbReference type="InterPro" id="IPR011990">
    <property type="entry name" value="TPR-like_helical_dom_sf"/>
</dbReference>
<sequence length="380" mass="42397">MSLRHGILLAAAVAVLAVGSQARAQSITLPLSGENQRTTLTQSIGLVSLTVDYSSPNVTGPNGQSRRGHIWGELVPFGMHDLGFNDCKECPWRAGANFNTIFKTSHDILVEGQSLKAGAYGLFMLADPNEWTVIFSSNCTSWGSFTYNPAEDVLRVKVKPGKCEYHEFLDYEFTDRMPDHATLALQWEELQVPIRITVPNMNDLYVAQIQRELRDYDWFNWLNWEGAAQFCLANNTHLKQGLEWAEASVNKPFVGVKSFRTLTTLAQLQISNGLRPAATKTVDEAMTMPATVLNIHQFARQLQLQKEDAIAIRVFEANAKRFPNQWPVQLGLARGYAGRGDFKKALQAAQLAVKQAPDEPSRMNVETLIKQWTESAAKAN</sequence>
<feature type="signal peptide" evidence="1">
    <location>
        <begin position="1"/>
        <end position="24"/>
    </location>
</feature>
<dbReference type="Proteomes" id="UP000580839">
    <property type="component" value="Unassembled WGS sequence"/>
</dbReference>
<name>A0A849SIG1_UNCEI</name>
<dbReference type="InterPro" id="IPR021314">
    <property type="entry name" value="DUF2911"/>
</dbReference>
<keyword evidence="1" id="KW-0732">Signal</keyword>
<accession>A0A849SIG1</accession>
<feature type="chain" id="PRO_5032612400" evidence="1">
    <location>
        <begin position="25"/>
        <end position="380"/>
    </location>
</feature>
<evidence type="ECO:0000256" key="1">
    <source>
        <dbReference type="SAM" id="SignalP"/>
    </source>
</evidence>
<dbReference type="Gene3D" id="1.25.40.10">
    <property type="entry name" value="Tetratricopeptide repeat domain"/>
    <property type="match status" value="1"/>
</dbReference>
<proteinExistence type="predicted"/>
<dbReference type="SUPFAM" id="SSF48452">
    <property type="entry name" value="TPR-like"/>
    <property type="match status" value="1"/>
</dbReference>
<dbReference type="AlphaFoldDB" id="A0A849SIG1"/>
<dbReference type="EMBL" id="JABFRW010000118">
    <property type="protein sequence ID" value="NOT34396.1"/>
    <property type="molecule type" value="Genomic_DNA"/>
</dbReference>
<reference evidence="2 3" key="1">
    <citation type="submission" date="2020-04" db="EMBL/GenBank/DDBJ databases">
        <title>Metagenomic profiling of ammonia- and methane-oxidizing microorganisms in a Dutch drinking water treatment plant.</title>
        <authorList>
            <person name="Poghosyan L."/>
            <person name="Leucker S."/>
        </authorList>
    </citation>
    <scope>NUCLEOTIDE SEQUENCE [LARGE SCALE GENOMIC DNA]</scope>
    <source>
        <strain evidence="2">S-RSF-IL-03</strain>
    </source>
</reference>